<dbReference type="InterPro" id="IPR013849">
    <property type="entry name" value="DNA_helicase_Holl-junc_RuvA_I"/>
</dbReference>
<proteinExistence type="inferred from homology"/>
<keyword evidence="3 6" id="KW-0238">DNA-binding</keyword>
<comment type="subcellular location">
    <subcellularLocation>
        <location evidence="6">Cytoplasm</location>
    </subcellularLocation>
</comment>
<dbReference type="RefSeq" id="WP_193112821.1">
    <property type="nucleotide sequence ID" value="NZ_CP041165.1"/>
</dbReference>
<dbReference type="Gene3D" id="1.10.150.20">
    <property type="entry name" value="5' to 3' exonuclease, C-terminal subdomain"/>
    <property type="match status" value="1"/>
</dbReference>
<keyword evidence="2 6" id="KW-0227">DNA damage</keyword>
<comment type="caution">
    <text evidence="6">Lacks conserved residue(s) required for the propagation of feature annotation.</text>
</comment>
<evidence type="ECO:0000259" key="7">
    <source>
        <dbReference type="SMART" id="SM00278"/>
    </source>
</evidence>
<dbReference type="Pfam" id="PF01330">
    <property type="entry name" value="RuvA_N"/>
    <property type="match status" value="1"/>
</dbReference>
<evidence type="ECO:0000256" key="2">
    <source>
        <dbReference type="ARBA" id="ARBA00022763"/>
    </source>
</evidence>
<keyword evidence="1 6" id="KW-0963">Cytoplasm</keyword>
<dbReference type="CDD" id="cd14332">
    <property type="entry name" value="UBA_RuvA_C"/>
    <property type="match status" value="1"/>
</dbReference>
<evidence type="ECO:0000256" key="6">
    <source>
        <dbReference type="HAMAP-Rule" id="MF_00031"/>
    </source>
</evidence>
<evidence type="ECO:0000313" key="8">
    <source>
        <dbReference type="EMBL" id="QOP41505.1"/>
    </source>
</evidence>
<evidence type="ECO:0000256" key="3">
    <source>
        <dbReference type="ARBA" id="ARBA00023125"/>
    </source>
</evidence>
<evidence type="ECO:0000256" key="5">
    <source>
        <dbReference type="ARBA" id="ARBA00023204"/>
    </source>
</evidence>
<feature type="domain" description="Helix-hairpin-helix DNA-binding motif class 1" evidence="7">
    <location>
        <begin position="106"/>
        <end position="125"/>
    </location>
</feature>
<comment type="domain">
    <text evidence="6">Has three domains with a flexible linker between the domains II and III and assumes an 'L' shape. Domain III is highly mobile and contacts RuvB.</text>
</comment>
<reference evidence="8 9" key="1">
    <citation type="submission" date="2019-06" db="EMBL/GenBank/DDBJ databases">
        <title>Sulfurimonas gotlandica sp. nov., a chemoautotrophic and psychrotolerant epsilonproteobacterium isolated from a pelagic redoxcline, and an emended description of the genus Sulfurimonas.</title>
        <authorList>
            <person name="Wang S."/>
            <person name="Jiang L."/>
            <person name="Shao Z."/>
        </authorList>
    </citation>
    <scope>NUCLEOTIDE SEQUENCE [LARGE SCALE GENOMIC DNA]</scope>
    <source>
        <strain evidence="8 9">B2</strain>
    </source>
</reference>
<evidence type="ECO:0000313" key="9">
    <source>
        <dbReference type="Proteomes" id="UP000593910"/>
    </source>
</evidence>
<dbReference type="GO" id="GO:0005737">
    <property type="term" value="C:cytoplasm"/>
    <property type="evidence" value="ECO:0007669"/>
    <property type="project" value="UniProtKB-SubCell"/>
</dbReference>
<organism evidence="8 9">
    <name type="scientific">Sulfurimonas marina</name>
    <dbReference type="NCBI Taxonomy" id="2590551"/>
    <lineage>
        <taxon>Bacteria</taxon>
        <taxon>Pseudomonadati</taxon>
        <taxon>Campylobacterota</taxon>
        <taxon>Epsilonproteobacteria</taxon>
        <taxon>Campylobacterales</taxon>
        <taxon>Sulfurimonadaceae</taxon>
        <taxon>Sulfurimonas</taxon>
    </lineage>
</organism>
<dbReference type="SUPFAM" id="SSF50249">
    <property type="entry name" value="Nucleic acid-binding proteins"/>
    <property type="match status" value="1"/>
</dbReference>
<dbReference type="InterPro" id="IPR012340">
    <property type="entry name" value="NA-bd_OB-fold"/>
</dbReference>
<dbReference type="InterPro" id="IPR036267">
    <property type="entry name" value="RuvA_C_sf"/>
</dbReference>
<dbReference type="GO" id="GO:0009379">
    <property type="term" value="C:Holliday junction helicase complex"/>
    <property type="evidence" value="ECO:0007669"/>
    <property type="project" value="InterPro"/>
</dbReference>
<keyword evidence="9" id="KW-1185">Reference proteome</keyword>
<dbReference type="AlphaFoldDB" id="A0A7M1AVR3"/>
<dbReference type="GO" id="GO:0009378">
    <property type="term" value="F:four-way junction helicase activity"/>
    <property type="evidence" value="ECO:0007669"/>
    <property type="project" value="InterPro"/>
</dbReference>
<keyword evidence="4 6" id="KW-0233">DNA recombination</keyword>
<gene>
    <name evidence="6 8" type="primary">ruvA</name>
    <name evidence="8" type="ORF">FJR03_07010</name>
</gene>
<dbReference type="Gene3D" id="2.40.50.140">
    <property type="entry name" value="Nucleic acid-binding proteins"/>
    <property type="match status" value="1"/>
</dbReference>
<protein>
    <recommendedName>
        <fullName evidence="6">Holliday junction branch migration complex subunit RuvA</fullName>
    </recommendedName>
</protein>
<evidence type="ECO:0000256" key="4">
    <source>
        <dbReference type="ARBA" id="ARBA00023172"/>
    </source>
</evidence>
<name>A0A7M1AVR3_9BACT</name>
<dbReference type="InterPro" id="IPR011114">
    <property type="entry name" value="RuvA_C"/>
</dbReference>
<dbReference type="Proteomes" id="UP000593910">
    <property type="component" value="Chromosome"/>
</dbReference>
<dbReference type="GO" id="GO:0005524">
    <property type="term" value="F:ATP binding"/>
    <property type="evidence" value="ECO:0007669"/>
    <property type="project" value="InterPro"/>
</dbReference>
<comment type="subunit">
    <text evidence="6">Homotetramer. Forms an RuvA(8)-RuvB(12)-Holliday junction (HJ) complex. HJ DNA is sandwiched between 2 RuvA tetramers; dsDNA enters through RuvA and exits via RuvB. An RuvB hexamer assembles on each DNA strand where it exits the tetramer. Each RuvB hexamer is contacted by two RuvA subunits (via domain III) on 2 adjacent RuvB subunits; this complex drives branch migration. In the full resolvosome a probable DNA-RuvA(4)-RuvB(12)-RuvC(2) complex forms which resolves the HJ.</text>
</comment>
<dbReference type="EMBL" id="CP041165">
    <property type="protein sequence ID" value="QOP41505.1"/>
    <property type="molecule type" value="Genomic_DNA"/>
</dbReference>
<dbReference type="SUPFAM" id="SSF47781">
    <property type="entry name" value="RuvA domain 2-like"/>
    <property type="match status" value="1"/>
</dbReference>
<dbReference type="InterPro" id="IPR010994">
    <property type="entry name" value="RuvA_2-like"/>
</dbReference>
<dbReference type="HAMAP" id="MF_00031">
    <property type="entry name" value="DNA_HJ_migration_RuvA"/>
    <property type="match status" value="1"/>
</dbReference>
<dbReference type="GO" id="GO:0006310">
    <property type="term" value="P:DNA recombination"/>
    <property type="evidence" value="ECO:0007669"/>
    <property type="project" value="UniProtKB-UniRule"/>
</dbReference>
<dbReference type="InterPro" id="IPR000085">
    <property type="entry name" value="RuvA"/>
</dbReference>
<feature type="region of interest" description="Domain III" evidence="6">
    <location>
        <begin position="144"/>
        <end position="192"/>
    </location>
</feature>
<dbReference type="Pfam" id="PF07499">
    <property type="entry name" value="RuvA_C"/>
    <property type="match status" value="1"/>
</dbReference>
<dbReference type="SMART" id="SM00278">
    <property type="entry name" value="HhH1"/>
    <property type="match status" value="2"/>
</dbReference>
<dbReference type="GO" id="GO:0006281">
    <property type="term" value="P:DNA repair"/>
    <property type="evidence" value="ECO:0007669"/>
    <property type="project" value="UniProtKB-UniRule"/>
</dbReference>
<sequence>MIVGLQGNVVYKEPSFVHIDVNGVVYEVFISLQTFSALPKEKVSIFTMQIFREDAQLLFGFLDIAEKKMFERLIKINGVGPKVAMAICSTYTPSQFAVVINNNDINGVKKVPGIGPKSAGRILVELNGFDTELLQQTQSHAEGSNTQAYAQASEALEALGFKKDKISKALSSLEGNDTADLVKGALKLLQTI</sequence>
<dbReference type="KEGG" id="smax:FJR03_07010"/>
<dbReference type="SUPFAM" id="SSF46929">
    <property type="entry name" value="DNA helicase RuvA subunit, C-terminal domain"/>
    <property type="match status" value="1"/>
</dbReference>
<keyword evidence="5 6" id="KW-0234">DNA repair</keyword>
<dbReference type="GO" id="GO:0048476">
    <property type="term" value="C:Holliday junction resolvase complex"/>
    <property type="evidence" value="ECO:0007669"/>
    <property type="project" value="UniProtKB-UniRule"/>
</dbReference>
<dbReference type="GO" id="GO:0000400">
    <property type="term" value="F:four-way junction DNA binding"/>
    <property type="evidence" value="ECO:0007669"/>
    <property type="project" value="UniProtKB-UniRule"/>
</dbReference>
<evidence type="ECO:0000256" key="1">
    <source>
        <dbReference type="ARBA" id="ARBA00022490"/>
    </source>
</evidence>
<dbReference type="NCBIfam" id="TIGR00084">
    <property type="entry name" value="ruvA"/>
    <property type="match status" value="1"/>
</dbReference>
<feature type="domain" description="Helix-hairpin-helix DNA-binding motif class 1" evidence="7">
    <location>
        <begin position="71"/>
        <end position="90"/>
    </location>
</feature>
<comment type="similarity">
    <text evidence="6">Belongs to the RuvA family.</text>
</comment>
<comment type="function">
    <text evidence="6">The RuvA-RuvB-RuvC complex processes Holliday junction (HJ) DNA during genetic recombination and DNA repair, while the RuvA-RuvB complex plays an important role in the rescue of blocked DNA replication forks via replication fork reversal (RFR). RuvA specifically binds to HJ cruciform DNA, conferring on it an open structure. The RuvB hexamer acts as an ATP-dependent pump, pulling dsDNA into and through the RuvAB complex. HJ branch migration allows RuvC to scan DNA until it finds its consensus sequence, where it cleaves and resolves the cruciform DNA.</text>
</comment>
<dbReference type="Pfam" id="PF14520">
    <property type="entry name" value="HHH_5"/>
    <property type="match status" value="1"/>
</dbReference>
<accession>A0A7M1AVR3</accession>
<dbReference type="InterPro" id="IPR003583">
    <property type="entry name" value="Hlx-hairpin-Hlx_DNA-bd_motif"/>
</dbReference>